<keyword evidence="1" id="KW-0812">Transmembrane</keyword>
<keyword evidence="1" id="KW-1133">Transmembrane helix</keyword>
<keyword evidence="3" id="KW-1185">Reference proteome</keyword>
<gene>
    <name evidence="2" type="ORF">G7B40_018015</name>
</gene>
<feature type="transmembrane region" description="Helical" evidence="1">
    <location>
        <begin position="280"/>
        <end position="301"/>
    </location>
</feature>
<dbReference type="AlphaFoldDB" id="A0AAP5I7U8"/>
<dbReference type="RefSeq" id="WP_339382189.1">
    <property type="nucleotide sequence ID" value="NZ_CAWQFN010000651.1"/>
</dbReference>
<feature type="transmembrane region" description="Helical" evidence="1">
    <location>
        <begin position="352"/>
        <end position="373"/>
    </location>
</feature>
<feature type="transmembrane region" description="Helical" evidence="1">
    <location>
        <begin position="117"/>
        <end position="146"/>
    </location>
</feature>
<feature type="transmembrane region" description="Helical" evidence="1">
    <location>
        <begin position="380"/>
        <end position="398"/>
    </location>
</feature>
<feature type="transmembrane region" description="Helical" evidence="1">
    <location>
        <begin position="216"/>
        <end position="235"/>
    </location>
</feature>
<feature type="transmembrane region" description="Helical" evidence="1">
    <location>
        <begin position="27"/>
        <end position="45"/>
    </location>
</feature>
<accession>A0AAP5I7U8</accession>
<dbReference type="EMBL" id="JAALHA020000008">
    <property type="protein sequence ID" value="MDR9896441.1"/>
    <property type="molecule type" value="Genomic_DNA"/>
</dbReference>
<evidence type="ECO:0000256" key="1">
    <source>
        <dbReference type="SAM" id="Phobius"/>
    </source>
</evidence>
<name>A0AAP5I7U8_9CYAN</name>
<proteinExistence type="predicted"/>
<keyword evidence="1" id="KW-0472">Membrane</keyword>
<feature type="transmembrane region" description="Helical" evidence="1">
    <location>
        <begin position="183"/>
        <end position="209"/>
    </location>
</feature>
<comment type="caution">
    <text evidence="2">The sequence shown here is derived from an EMBL/GenBank/DDBJ whole genome shotgun (WGS) entry which is preliminary data.</text>
</comment>
<evidence type="ECO:0000313" key="3">
    <source>
        <dbReference type="Proteomes" id="UP000667802"/>
    </source>
</evidence>
<sequence length="568" mass="65253">MLAQVHKFLTASVHETSSEYEKHTKKLLFFWLSLSLVFAGLYGVLGLQKAFSSEYVAQDDAREYVFWMQRFVDPELMPHDLIADYFKSITPLGFSTVYKLMASLGIHPLLLSKILPIVLGLIVTIYCFWLCLEILPVPIVGFIATLLLNQSLWFKSDLVSATPKSFIYPLLLAFFYYLLRESWLIICLIIVLEGLFYPPLLLISLGLLFIRSRNNYVWLIVMLGLGFLVMLPYAIASQKFGPVVSASQAWKMPEFWAQGRHPFFDNNFWRFWFIGQHSGILPPLMPPLIWMGLFLPVIVRYPSRFPLINLINTQVKILPQIIIVSLTLFFAAHALILKLFFPTRYTVHTLRIVMAVAAAITLTVMLDGFLRVVKEQRRKWQLVLTLTLAATLVFYPHLSGRFPTTDYRHSEESVLYKFLQKQPKDTVIATLADEADNIPTFGQRSILVGREYALPFHLGYYSQIRQRTSDLIYAQYSQNLATAKQLIQKYKVNFWLLERTAFEAQYLSKKTWLKSFQPAFTQALSNLEQSTTPALARLIKDCSVLETQNFSLLKADCIVNTKILASTS</sequence>
<organism evidence="2 3">
    <name type="scientific">Aetokthonos hydrillicola Thurmond2011</name>
    <dbReference type="NCBI Taxonomy" id="2712845"/>
    <lineage>
        <taxon>Bacteria</taxon>
        <taxon>Bacillati</taxon>
        <taxon>Cyanobacteriota</taxon>
        <taxon>Cyanophyceae</taxon>
        <taxon>Nostocales</taxon>
        <taxon>Hapalosiphonaceae</taxon>
        <taxon>Aetokthonos</taxon>
    </lineage>
</organism>
<evidence type="ECO:0000313" key="2">
    <source>
        <dbReference type="EMBL" id="MDR9896441.1"/>
    </source>
</evidence>
<reference evidence="3" key="1">
    <citation type="journal article" date="2021" name="Science">
        <title>Hunting the eagle killer: A cyanobacterial neurotoxin causes vacuolar myelinopathy.</title>
        <authorList>
            <person name="Breinlinger S."/>
            <person name="Phillips T.J."/>
            <person name="Haram B.N."/>
            <person name="Mares J."/>
            <person name="Martinez Yerena J.A."/>
            <person name="Hrouzek P."/>
            <person name="Sobotka R."/>
            <person name="Henderson W.M."/>
            <person name="Schmieder P."/>
            <person name="Williams S.M."/>
            <person name="Lauderdale J.D."/>
            <person name="Wilde H.D."/>
            <person name="Gerrin W."/>
            <person name="Kust A."/>
            <person name="Washington J.W."/>
            <person name="Wagner C."/>
            <person name="Geier B."/>
            <person name="Liebeke M."/>
            <person name="Enke H."/>
            <person name="Niedermeyer T.H.J."/>
            <person name="Wilde S.B."/>
        </authorList>
    </citation>
    <scope>NUCLEOTIDE SEQUENCE [LARGE SCALE GENOMIC DNA]</scope>
    <source>
        <strain evidence="3">Thurmond2011</strain>
    </source>
</reference>
<protein>
    <submittedName>
        <fullName evidence="2">Uncharacterized protein</fullName>
    </submittedName>
</protein>
<feature type="transmembrane region" description="Helical" evidence="1">
    <location>
        <begin position="321"/>
        <end position="340"/>
    </location>
</feature>
<dbReference type="Proteomes" id="UP000667802">
    <property type="component" value="Unassembled WGS sequence"/>
</dbReference>